<feature type="transmembrane region" description="Helical" evidence="2">
    <location>
        <begin position="461"/>
        <end position="482"/>
    </location>
</feature>
<keyword evidence="2" id="KW-0812">Transmembrane</keyword>
<comment type="caution">
    <text evidence="4">The sequence shown here is derived from an EMBL/GenBank/DDBJ whole genome shotgun (WGS) entry which is preliminary data.</text>
</comment>
<feature type="region of interest" description="Disordered" evidence="1">
    <location>
        <begin position="1"/>
        <end position="29"/>
    </location>
</feature>
<feature type="compositionally biased region" description="Basic and acidic residues" evidence="1">
    <location>
        <begin position="684"/>
        <end position="695"/>
    </location>
</feature>
<evidence type="ECO:0000259" key="3">
    <source>
        <dbReference type="Pfam" id="PF23317"/>
    </source>
</evidence>
<accession>A0AAN9V0A4</accession>
<reference evidence="4 5" key="1">
    <citation type="submission" date="2024-02" db="EMBL/GenBank/DDBJ databases">
        <title>De novo assembly and annotation of 12 fungi associated with fruit tree decline syndrome in Ontario, Canada.</title>
        <authorList>
            <person name="Sulman M."/>
            <person name="Ellouze W."/>
            <person name="Ilyukhin E."/>
        </authorList>
    </citation>
    <scope>NUCLEOTIDE SEQUENCE [LARGE SCALE GENOMIC DNA]</scope>
    <source>
        <strain evidence="4 5">M11/M66-122</strain>
    </source>
</reference>
<feature type="compositionally biased region" description="Basic and acidic residues" evidence="1">
    <location>
        <begin position="9"/>
        <end position="28"/>
    </location>
</feature>
<dbReference type="Pfam" id="PF23317">
    <property type="entry name" value="YVC1_C"/>
    <property type="match status" value="1"/>
</dbReference>
<feature type="transmembrane region" description="Helical" evidence="2">
    <location>
        <begin position="329"/>
        <end position="346"/>
    </location>
</feature>
<evidence type="ECO:0000256" key="2">
    <source>
        <dbReference type="SAM" id="Phobius"/>
    </source>
</evidence>
<evidence type="ECO:0000256" key="1">
    <source>
        <dbReference type="SAM" id="MobiDB-lite"/>
    </source>
</evidence>
<dbReference type="PANTHER" id="PTHR35859">
    <property type="entry name" value="NONSELECTIVE CATION CHANNEL PROTEIN"/>
    <property type="match status" value="1"/>
</dbReference>
<dbReference type="AlphaFoldDB" id="A0AAN9V0A4"/>
<dbReference type="InterPro" id="IPR052971">
    <property type="entry name" value="TRP_calcium_channel"/>
</dbReference>
<sequence length="736" mass="83306">MPVRVKSRRPPEGERAPSPHWGRPEDGRISLPEIGRGDTFREVVKKLSTYIADAVYTPSTFEQLRTTSAGDSLRSLVDHLTNVVRTLEVASADLVDHSWPWPWYYNGVLEPSMSQDMFAGDEFQVLTSSSALRWHYGAVSDERGLGEARANACEIVAWRFLTRLSEREVVEFCLYEVPEEGEWEEPPRNGENLDEEQSDERTALLADSRGSSSRDGYGRYRSGSSRRNYLQQSVSKLTMSIHGGSDLEEEETDPTAPFIHLNALEIAAIADAKRFLSQHVVQKIITDIWNGEIIFWEHLSVHSTKKPRFYNPNKADPFSRLRVPKYLKAYEVMFFASFLCLYYGVLIEQNRYAITPLEITLYVWFAAFFYDEVSEYIDAGSIFYAADVWNLFDMIMIAIGIIFAILRFIGLSTLDYNLVDIAFDVLSLEALFMVPRICSVLSLSPYWGTLIPCLKEMGKDFLKFMVFVVILYLGFLTTFSLVGRATYSFPHMAMIVTKIFFGSSFVGFDIMYDIDPIFGAPLMFIFVTLSSILLMGSLTGMLSNSFSRVILHAREEYLYVYSVYVLEASTSNRLTHFYPPFNLIALVIFRPLRLFLPSDGKLRQGRIVLLKATHAPIVGAIHAYEWLVSRIKGSDGYSNLRGPRQTSTKRPSAPPPNKPDSRPQSGYRPRVPSSQRAEPGVIEPRPRSQDRRVEDDYADAPTSAEVQIAELASKIDRLTALVVALQAGQGTETVRT</sequence>
<dbReference type="InterPro" id="IPR056336">
    <property type="entry name" value="YVC1_C"/>
</dbReference>
<proteinExistence type="predicted"/>
<dbReference type="PANTHER" id="PTHR35859:SF5">
    <property type="entry name" value="ION TRANSPORT DOMAIN-CONTAINING PROTEIN"/>
    <property type="match status" value="1"/>
</dbReference>
<name>A0AAN9V0A4_9PEZI</name>
<organism evidence="4 5">
    <name type="scientific">Diatrype stigma</name>
    <dbReference type="NCBI Taxonomy" id="117547"/>
    <lineage>
        <taxon>Eukaryota</taxon>
        <taxon>Fungi</taxon>
        <taxon>Dikarya</taxon>
        <taxon>Ascomycota</taxon>
        <taxon>Pezizomycotina</taxon>
        <taxon>Sordariomycetes</taxon>
        <taxon>Xylariomycetidae</taxon>
        <taxon>Xylariales</taxon>
        <taxon>Diatrypaceae</taxon>
        <taxon>Diatrype</taxon>
    </lineage>
</organism>
<dbReference type="Proteomes" id="UP001320420">
    <property type="component" value="Unassembled WGS sequence"/>
</dbReference>
<feature type="transmembrane region" description="Helical" evidence="2">
    <location>
        <begin position="391"/>
        <end position="410"/>
    </location>
</feature>
<gene>
    <name evidence="4" type="ORF">SLS62_001209</name>
</gene>
<dbReference type="EMBL" id="JAKJXP020000005">
    <property type="protein sequence ID" value="KAK7756766.1"/>
    <property type="molecule type" value="Genomic_DNA"/>
</dbReference>
<feature type="transmembrane region" description="Helical" evidence="2">
    <location>
        <begin position="488"/>
        <end position="508"/>
    </location>
</feature>
<feature type="transmembrane region" description="Helical" evidence="2">
    <location>
        <begin position="520"/>
        <end position="542"/>
    </location>
</feature>
<feature type="domain" description="Calcium channel YVC1-like C-terminal transmembrane" evidence="3">
    <location>
        <begin position="335"/>
        <end position="627"/>
    </location>
</feature>
<feature type="region of interest" description="Disordered" evidence="1">
    <location>
        <begin position="637"/>
        <end position="702"/>
    </location>
</feature>
<feature type="compositionally biased region" description="Low complexity" evidence="1">
    <location>
        <begin position="207"/>
        <end position="227"/>
    </location>
</feature>
<evidence type="ECO:0000313" key="5">
    <source>
        <dbReference type="Proteomes" id="UP001320420"/>
    </source>
</evidence>
<keyword evidence="5" id="KW-1185">Reference proteome</keyword>
<feature type="region of interest" description="Disordered" evidence="1">
    <location>
        <begin position="181"/>
        <end position="228"/>
    </location>
</feature>
<keyword evidence="2" id="KW-0472">Membrane</keyword>
<evidence type="ECO:0000313" key="4">
    <source>
        <dbReference type="EMBL" id="KAK7756766.1"/>
    </source>
</evidence>
<feature type="transmembrane region" description="Helical" evidence="2">
    <location>
        <begin position="430"/>
        <end position="449"/>
    </location>
</feature>
<protein>
    <recommendedName>
        <fullName evidence="3">Calcium channel YVC1-like C-terminal transmembrane domain-containing protein</fullName>
    </recommendedName>
</protein>
<keyword evidence="2" id="KW-1133">Transmembrane helix</keyword>